<feature type="transmembrane region" description="Helical" evidence="1">
    <location>
        <begin position="39"/>
        <end position="59"/>
    </location>
</feature>
<gene>
    <name evidence="2" type="ORF">EGO53_12240</name>
</gene>
<evidence type="ECO:0000313" key="3">
    <source>
        <dbReference type="Proteomes" id="UP000317572"/>
    </source>
</evidence>
<keyword evidence="1" id="KW-0472">Membrane</keyword>
<name>A0A515CWI6_SERLI</name>
<organism evidence="2 3">
    <name type="scientific">Serratia liquefaciens</name>
    <dbReference type="NCBI Taxonomy" id="614"/>
    <lineage>
        <taxon>Bacteria</taxon>
        <taxon>Pseudomonadati</taxon>
        <taxon>Pseudomonadota</taxon>
        <taxon>Gammaproteobacteria</taxon>
        <taxon>Enterobacterales</taxon>
        <taxon>Yersiniaceae</taxon>
        <taxon>Serratia</taxon>
    </lineage>
</organism>
<accession>A0A515CWI6</accession>
<feature type="transmembrane region" description="Helical" evidence="1">
    <location>
        <begin position="71"/>
        <end position="92"/>
    </location>
</feature>
<evidence type="ECO:0000256" key="1">
    <source>
        <dbReference type="SAM" id="Phobius"/>
    </source>
</evidence>
<proteinExistence type="predicted"/>
<reference evidence="2 3" key="1">
    <citation type="submission" date="2018-11" db="EMBL/GenBank/DDBJ databases">
        <title>The first complete genome of Serratia liquefaciens isolated from metalophyte plant revel distinctness adaptive mechanisms in an extreme habitat.</title>
        <authorList>
            <person name="Caneschi W.L."/>
            <person name="Sanchez A.B."/>
            <person name="Felestrino E.B."/>
            <person name="Assis R.A.B."/>
            <person name="Lemes C.G.C."/>
            <person name="Cordeiro I.F."/>
            <person name="Fonseca N.P."/>
            <person name="Villa M."/>
            <person name="Vieira I.T."/>
            <person name="Moraes L.A."/>
            <person name="Kamino L.H.Y."/>
            <person name="do Carmo F."/>
            <person name="Garcia C.M."/>
            <person name="Almeida N.F."/>
            <person name="Silva R.S."/>
            <person name="Ferro J.A."/>
            <person name="Ferro M.I.T."/>
            <person name="Varani A.M."/>
            <person name="Ferreira R.M."/>
            <person name="dos Santos V.L."/>
            <person name="Silva U.C."/>
            <person name="Setubal J.C."/>
            <person name="Moreira L.M."/>
        </authorList>
    </citation>
    <scope>NUCLEOTIDE SEQUENCE [LARGE SCALE GENOMIC DNA]</scope>
    <source>
        <strain evidence="2 3">FG3</strain>
    </source>
</reference>
<keyword evidence="1" id="KW-0812">Transmembrane</keyword>
<dbReference type="AlphaFoldDB" id="A0A515CWI6"/>
<evidence type="ECO:0000313" key="2">
    <source>
        <dbReference type="EMBL" id="QDL32516.1"/>
    </source>
</evidence>
<dbReference type="EMBL" id="CP033893">
    <property type="protein sequence ID" value="QDL32516.1"/>
    <property type="molecule type" value="Genomic_DNA"/>
</dbReference>
<sequence>MKIYWSRRQIPELQTLPRRIRNRNYRDAYFRTFRHWEGWAGLMIYIALIWLFLHVSHFIYPHVEGEMGRLLQILVTVTIPVFIWSQISIHLMRKYYRHLLIRSL</sequence>
<keyword evidence="1" id="KW-1133">Transmembrane helix</keyword>
<protein>
    <submittedName>
        <fullName evidence="2">Uncharacterized protein</fullName>
    </submittedName>
</protein>
<dbReference type="Proteomes" id="UP000317572">
    <property type="component" value="Chromosome"/>
</dbReference>